<feature type="active site" description="Proton donor/acceptor" evidence="2">
    <location>
        <position position="95"/>
    </location>
</feature>
<dbReference type="SUPFAM" id="SSF53254">
    <property type="entry name" value="Phosphoglycerate mutase-like"/>
    <property type="match status" value="1"/>
</dbReference>
<dbReference type="GO" id="GO:0045820">
    <property type="term" value="P:negative regulation of glycolytic process"/>
    <property type="evidence" value="ECO:0007669"/>
    <property type="project" value="TreeGrafter"/>
</dbReference>
<dbReference type="Proteomes" id="UP000663834">
    <property type="component" value="Unassembled WGS sequence"/>
</dbReference>
<dbReference type="SMART" id="SM00855">
    <property type="entry name" value="PGAM"/>
    <property type="match status" value="1"/>
</dbReference>
<dbReference type="EMBL" id="CAJNOW010015071">
    <property type="protein sequence ID" value="CAF1638412.1"/>
    <property type="molecule type" value="Genomic_DNA"/>
</dbReference>
<name>A0A816DSQ8_9BILA</name>
<dbReference type="InterPro" id="IPR029033">
    <property type="entry name" value="His_PPase_superfam"/>
</dbReference>
<dbReference type="OrthoDB" id="354304at2759"/>
<feature type="active site" description="Tele-phosphohistidine intermediate" evidence="2">
    <location>
        <position position="15"/>
    </location>
</feature>
<dbReference type="InterPro" id="IPR013078">
    <property type="entry name" value="His_Pase_superF_clade-1"/>
</dbReference>
<dbReference type="GO" id="GO:0004331">
    <property type="term" value="F:fructose-2,6-bisphosphate 2-phosphatase activity"/>
    <property type="evidence" value="ECO:0007669"/>
    <property type="project" value="TreeGrafter"/>
</dbReference>
<dbReference type="EMBL" id="CAJNOV010007328">
    <property type="protein sequence ID" value="CAF1277139.1"/>
    <property type="molecule type" value="Genomic_DNA"/>
</dbReference>
<dbReference type="InterPro" id="IPR051695">
    <property type="entry name" value="Phosphoglycerate_Mutase"/>
</dbReference>
<evidence type="ECO:0008006" key="7">
    <source>
        <dbReference type="Google" id="ProtNLM"/>
    </source>
</evidence>
<dbReference type="Proteomes" id="UP000663855">
    <property type="component" value="Unassembled WGS sequence"/>
</dbReference>
<proteinExistence type="predicted"/>
<evidence type="ECO:0000256" key="1">
    <source>
        <dbReference type="ARBA" id="ARBA00022801"/>
    </source>
</evidence>
<feature type="binding site" evidence="3">
    <location>
        <position position="68"/>
    </location>
    <ligand>
        <name>substrate</name>
    </ligand>
</feature>
<dbReference type="Pfam" id="PF00300">
    <property type="entry name" value="His_Phos_1"/>
    <property type="match status" value="1"/>
</dbReference>
<sequence>MSVETYRVCLYLIRHAQSEGNAASNIIRGRDVSSQLTPLGFEQATLLGKRFKFQNVKFNYMLCSSAVRTIQTAHTVLAVLNLNKSKLIVTPELLEQSQGKWEGLDRKSPHILEAIAEMKRQNIVFCAPEGESLDMVQKRAIAALEPYVEQAKQESIVKNRKITIVIFAHGGVIQSLLQYYLQSNMRDAWLIRQHNTAINEIILNEDGVSLVRVNDYGHLTFLISEETTHRDDNDKKNNRISKD</sequence>
<evidence type="ECO:0000313" key="5">
    <source>
        <dbReference type="EMBL" id="CAF1638412.1"/>
    </source>
</evidence>
<evidence type="ECO:0000313" key="6">
    <source>
        <dbReference type="Proteomes" id="UP000663834"/>
    </source>
</evidence>
<gene>
    <name evidence="4" type="ORF">CJN711_LOCUS15781</name>
    <name evidence="5" type="ORF">KQP761_LOCUS27567</name>
</gene>
<dbReference type="AlphaFoldDB" id="A0A816DSQ8"/>
<dbReference type="PANTHER" id="PTHR46517">
    <property type="entry name" value="FRUCTOSE-2,6-BISPHOSPHATASE TIGAR"/>
    <property type="match status" value="1"/>
</dbReference>
<keyword evidence="1" id="KW-0378">Hydrolase</keyword>
<organism evidence="5 6">
    <name type="scientific">Rotaria magnacalcarata</name>
    <dbReference type="NCBI Taxonomy" id="392030"/>
    <lineage>
        <taxon>Eukaryota</taxon>
        <taxon>Metazoa</taxon>
        <taxon>Spiralia</taxon>
        <taxon>Gnathifera</taxon>
        <taxon>Rotifera</taxon>
        <taxon>Eurotatoria</taxon>
        <taxon>Bdelloidea</taxon>
        <taxon>Philodinida</taxon>
        <taxon>Philodinidae</taxon>
        <taxon>Rotaria</taxon>
    </lineage>
</organism>
<dbReference type="Gene3D" id="3.40.50.1240">
    <property type="entry name" value="Phosphoglycerate mutase-like"/>
    <property type="match status" value="1"/>
</dbReference>
<evidence type="ECO:0000256" key="2">
    <source>
        <dbReference type="PIRSR" id="PIRSR613078-1"/>
    </source>
</evidence>
<evidence type="ECO:0000313" key="4">
    <source>
        <dbReference type="EMBL" id="CAF1277139.1"/>
    </source>
</evidence>
<dbReference type="CDD" id="cd07067">
    <property type="entry name" value="HP_PGM_like"/>
    <property type="match status" value="1"/>
</dbReference>
<comment type="caution">
    <text evidence="5">The sequence shown here is derived from an EMBL/GenBank/DDBJ whole genome shotgun (WGS) entry which is preliminary data.</text>
</comment>
<dbReference type="PANTHER" id="PTHR46517:SF1">
    <property type="entry name" value="FRUCTOSE-2,6-BISPHOSPHATASE TIGAR"/>
    <property type="match status" value="1"/>
</dbReference>
<feature type="binding site" evidence="3">
    <location>
        <begin position="14"/>
        <end position="21"/>
    </location>
    <ligand>
        <name>substrate</name>
    </ligand>
</feature>
<dbReference type="GO" id="GO:0005829">
    <property type="term" value="C:cytosol"/>
    <property type="evidence" value="ECO:0007669"/>
    <property type="project" value="TreeGrafter"/>
</dbReference>
<protein>
    <recommendedName>
        <fullName evidence="7">Phosphoglycerate mutase</fullName>
    </recommendedName>
</protein>
<reference evidence="5" key="1">
    <citation type="submission" date="2021-02" db="EMBL/GenBank/DDBJ databases">
        <authorList>
            <person name="Nowell W R."/>
        </authorList>
    </citation>
    <scope>NUCLEOTIDE SEQUENCE</scope>
</reference>
<accession>A0A816DSQ8</accession>
<dbReference type="GO" id="GO:0043456">
    <property type="term" value="P:regulation of pentose-phosphate shunt"/>
    <property type="evidence" value="ECO:0007669"/>
    <property type="project" value="TreeGrafter"/>
</dbReference>
<evidence type="ECO:0000256" key="3">
    <source>
        <dbReference type="PIRSR" id="PIRSR613078-2"/>
    </source>
</evidence>